<comment type="caution">
    <text evidence="1">The sequence shown here is derived from an EMBL/GenBank/DDBJ whole genome shotgun (WGS) entry which is preliminary data.</text>
</comment>
<proteinExistence type="predicted"/>
<dbReference type="RefSeq" id="WP_344694259.1">
    <property type="nucleotide sequence ID" value="NZ_BAABBF010000008.1"/>
</dbReference>
<evidence type="ECO:0008006" key="3">
    <source>
        <dbReference type="Google" id="ProtNLM"/>
    </source>
</evidence>
<dbReference type="Gene3D" id="1.10.30.50">
    <property type="match status" value="1"/>
</dbReference>
<dbReference type="Proteomes" id="UP001500523">
    <property type="component" value="Unassembled WGS sequence"/>
</dbReference>
<protein>
    <recommendedName>
        <fullName evidence="3">HNH endonuclease</fullName>
    </recommendedName>
</protein>
<keyword evidence="2" id="KW-1185">Reference proteome</keyword>
<evidence type="ECO:0000313" key="1">
    <source>
        <dbReference type="EMBL" id="GAA3720210.1"/>
    </source>
</evidence>
<gene>
    <name evidence="1" type="ORF">GCM10022268_30620</name>
</gene>
<organism evidence="1 2">
    <name type="scientific">Sphingomonas cynarae</name>
    <dbReference type="NCBI Taxonomy" id="930197"/>
    <lineage>
        <taxon>Bacteria</taxon>
        <taxon>Pseudomonadati</taxon>
        <taxon>Pseudomonadota</taxon>
        <taxon>Alphaproteobacteria</taxon>
        <taxon>Sphingomonadales</taxon>
        <taxon>Sphingomonadaceae</taxon>
        <taxon>Sphingomonas</taxon>
    </lineage>
</organism>
<name>A0ABP7EL97_9SPHN</name>
<dbReference type="EMBL" id="BAABBF010000008">
    <property type="protein sequence ID" value="GAA3720210.1"/>
    <property type="molecule type" value="Genomic_DNA"/>
</dbReference>
<accession>A0ABP7EL97</accession>
<reference evidence="2" key="1">
    <citation type="journal article" date="2019" name="Int. J. Syst. Evol. Microbiol.">
        <title>The Global Catalogue of Microorganisms (GCM) 10K type strain sequencing project: providing services to taxonomists for standard genome sequencing and annotation.</title>
        <authorList>
            <consortium name="The Broad Institute Genomics Platform"/>
            <consortium name="The Broad Institute Genome Sequencing Center for Infectious Disease"/>
            <person name="Wu L."/>
            <person name="Ma J."/>
        </authorList>
    </citation>
    <scope>NUCLEOTIDE SEQUENCE [LARGE SCALE GENOMIC DNA]</scope>
    <source>
        <strain evidence="2">JCM 17498</strain>
    </source>
</reference>
<sequence>MRNLPQPTRAGERADLKKAVRRYRYRGKTLGHDITDDELDQVIALYDLYGVGQGLPSNALLGGAMPPALLSAIHDAYAKTQNGRTLVHIRERLFKDVDLCPVCGIDPVTELDHHLPQSEYKALSIHARNLVPMCHLCNHAKLAGFDVDGNGFLHPYFDVLPDLNFLLATIELNGSALIVDFSIDAAAVLPAGFPDRLTGQMAALKLGNRYQREVNTYISSQAASLHIAYNGTGQEGVRTVLRLQTRYETRAFHRNHWRPTLLRALASHDHFTGGAFSEVLPIPHDMLVDLEP</sequence>
<evidence type="ECO:0000313" key="2">
    <source>
        <dbReference type="Proteomes" id="UP001500523"/>
    </source>
</evidence>